<dbReference type="EMBL" id="AM285305">
    <property type="protein sequence ID" value="CAK98896.1"/>
    <property type="molecule type" value="Genomic_DNA"/>
</dbReference>
<keyword evidence="1" id="KW-1133">Transmembrane helix</keyword>
<evidence type="ECO:0000256" key="1">
    <source>
        <dbReference type="SAM" id="Phobius"/>
    </source>
</evidence>
<accession>Q14NN3</accession>
<reference evidence="2" key="1">
    <citation type="journal article" date="2010" name="Appl. Environ. Microbiol.">
        <title>Partial chromosome sequence of Spiroplasma citri reveals extensive viral invasion and important gene decay.</title>
        <authorList>
            <person name="Carle P."/>
            <person name="Saillard C."/>
            <person name="Carrere N."/>
            <person name="Carrere S."/>
            <person name="Duret S."/>
            <person name="Eveillard S."/>
            <person name="Gaurivaud P."/>
            <person name="Gourgues G."/>
            <person name="Gouzy J."/>
            <person name="Salar P."/>
            <person name="Verdin E."/>
            <person name="Breton M."/>
            <person name="Blanchard A."/>
            <person name="Laigret F."/>
            <person name="Bove J.M."/>
            <person name="Renaudin J."/>
            <person name="Foissac X."/>
        </authorList>
    </citation>
    <scope>NUCLEOTIDE SEQUENCE</scope>
    <source>
        <strain evidence="2">GII3-3X</strain>
    </source>
</reference>
<dbReference type="AlphaFoldDB" id="Q14NN3"/>
<gene>
    <name evidence="2" type="primary">orf3</name>
    <name evidence="2" type="ORF">SPICI04_104</name>
</gene>
<keyword evidence="1" id="KW-0812">Transmembrane</keyword>
<proteinExistence type="predicted"/>
<feature type="transmembrane region" description="Helical" evidence="1">
    <location>
        <begin position="60"/>
        <end position="78"/>
    </location>
</feature>
<name>Q14NN3_SPICI</name>
<keyword evidence="1" id="KW-0472">Membrane</keyword>
<protein>
    <submittedName>
        <fullName evidence="2">Tranposase of is30 family n-terminal and c-terminal truncated protein</fullName>
    </submittedName>
</protein>
<sequence length="79" mass="9925">MKIRLNKYPDAPREFIYRYFLKFGVKFPVYVKTLYKWIRLGFYGFLKQNLRHRGKRKIKIFLIFLNLWLIFVIFIILFN</sequence>
<organism evidence="2">
    <name type="scientific">Spiroplasma citri</name>
    <dbReference type="NCBI Taxonomy" id="2133"/>
    <lineage>
        <taxon>Bacteria</taxon>
        <taxon>Bacillati</taxon>
        <taxon>Mycoplasmatota</taxon>
        <taxon>Mollicutes</taxon>
        <taxon>Entomoplasmatales</taxon>
        <taxon>Spiroplasmataceae</taxon>
        <taxon>Spiroplasma</taxon>
    </lineage>
</organism>
<evidence type="ECO:0000313" key="2">
    <source>
        <dbReference type="EMBL" id="CAK98896.1"/>
    </source>
</evidence>